<dbReference type="EMBL" id="CM037619">
    <property type="protein sequence ID" value="KAH8006924.1"/>
    <property type="molecule type" value="Genomic_DNA"/>
</dbReference>
<sequence length="86" mass="9321">MEAGAAYGAGKAGGAFDPQTFIRQPHTILRMVSWLSWEKVAYLVGEGCSARDILAMAAYVLVAYVRRSLGLRQQAANLEAREGFVS</sequence>
<organism evidence="1 2">
    <name type="scientific">Sphaerodactylus townsendi</name>
    <dbReference type="NCBI Taxonomy" id="933632"/>
    <lineage>
        <taxon>Eukaryota</taxon>
        <taxon>Metazoa</taxon>
        <taxon>Chordata</taxon>
        <taxon>Craniata</taxon>
        <taxon>Vertebrata</taxon>
        <taxon>Euteleostomi</taxon>
        <taxon>Lepidosauria</taxon>
        <taxon>Squamata</taxon>
        <taxon>Bifurcata</taxon>
        <taxon>Gekkota</taxon>
        <taxon>Sphaerodactylidae</taxon>
        <taxon>Sphaerodactylus</taxon>
    </lineage>
</organism>
<reference evidence="1" key="1">
    <citation type="submission" date="2021-08" db="EMBL/GenBank/DDBJ databases">
        <title>The first chromosome-level gecko genome reveals the dynamic sex chromosomes of Neotropical dwarf geckos (Sphaerodactylidae: Sphaerodactylus).</title>
        <authorList>
            <person name="Pinto B.J."/>
            <person name="Keating S.E."/>
            <person name="Gamble T."/>
        </authorList>
    </citation>
    <scope>NUCLEOTIDE SEQUENCE</scope>
    <source>
        <strain evidence="1">TG3544</strain>
    </source>
</reference>
<comment type="caution">
    <text evidence="1">The sequence shown here is derived from an EMBL/GenBank/DDBJ whole genome shotgun (WGS) entry which is preliminary data.</text>
</comment>
<evidence type="ECO:0000313" key="2">
    <source>
        <dbReference type="Proteomes" id="UP000827872"/>
    </source>
</evidence>
<accession>A0ACB8FNI5</accession>
<protein>
    <submittedName>
        <fullName evidence="1">Uncharacterized protein</fullName>
    </submittedName>
</protein>
<keyword evidence="2" id="KW-1185">Reference proteome</keyword>
<evidence type="ECO:0000313" key="1">
    <source>
        <dbReference type="EMBL" id="KAH8006924.1"/>
    </source>
</evidence>
<gene>
    <name evidence="1" type="ORF">K3G42_015255</name>
</gene>
<dbReference type="Proteomes" id="UP000827872">
    <property type="component" value="Linkage Group LG06"/>
</dbReference>
<proteinExistence type="predicted"/>
<name>A0ACB8FNI5_9SAUR</name>